<feature type="binding site" evidence="5">
    <location>
        <position position="85"/>
    </location>
    <ligand>
        <name>Mg(2+)</name>
        <dbReference type="ChEBI" id="CHEBI:18420"/>
        <label>1</label>
    </ligand>
</feature>
<feature type="binding site" evidence="6">
    <location>
        <position position="211"/>
    </location>
    <ligand>
        <name>Mg(2+)</name>
        <dbReference type="ChEBI" id="CHEBI:18420"/>
        <label>1</label>
        <note>catalytic</note>
    </ligand>
</feature>
<name>A0A1H3PBL7_9FIRM</name>
<dbReference type="CDD" id="cd01638">
    <property type="entry name" value="CysQ"/>
    <property type="match status" value="1"/>
</dbReference>
<dbReference type="InterPro" id="IPR020583">
    <property type="entry name" value="Inositol_monoP_metal-BS"/>
</dbReference>
<gene>
    <name evidence="5" type="primary">cysQ</name>
    <name evidence="7" type="ORF">SAMN05192546_106125</name>
</gene>
<feature type="binding site" evidence="6">
    <location>
        <position position="88"/>
    </location>
    <ligand>
        <name>Mg(2+)</name>
        <dbReference type="ChEBI" id="CHEBI:18420"/>
        <label>1</label>
        <note>catalytic</note>
    </ligand>
</feature>
<evidence type="ECO:0000256" key="2">
    <source>
        <dbReference type="ARBA" id="ARBA00022723"/>
    </source>
</evidence>
<comment type="cofactor">
    <cofactor evidence="1 5 6">
        <name>Mg(2+)</name>
        <dbReference type="ChEBI" id="CHEBI:18420"/>
    </cofactor>
</comment>
<keyword evidence="5" id="KW-0472">Membrane</keyword>
<keyword evidence="2 5" id="KW-0479">Metal-binding</keyword>
<comment type="similarity">
    <text evidence="5">Belongs to the inositol monophosphatase superfamily. CysQ family.</text>
</comment>
<keyword evidence="5" id="KW-1003">Cell membrane</keyword>
<evidence type="ECO:0000313" key="8">
    <source>
        <dbReference type="Proteomes" id="UP000199230"/>
    </source>
</evidence>
<dbReference type="InterPro" id="IPR000760">
    <property type="entry name" value="Inositol_monophosphatase-like"/>
</dbReference>
<dbReference type="EC" id="3.1.3.7" evidence="5"/>
<dbReference type="FunFam" id="3.30.540.10:FF:000003">
    <property type="entry name" value="Inositol-1-monophosphatase"/>
    <property type="match status" value="1"/>
</dbReference>
<evidence type="ECO:0000256" key="5">
    <source>
        <dbReference type="HAMAP-Rule" id="MF_02095"/>
    </source>
</evidence>
<feature type="binding site" evidence="5">
    <location>
        <position position="88"/>
    </location>
    <ligand>
        <name>Mg(2+)</name>
        <dbReference type="ChEBI" id="CHEBI:18420"/>
        <label>2</label>
    </ligand>
</feature>
<keyword evidence="8" id="KW-1185">Reference proteome</keyword>
<dbReference type="Pfam" id="PF00459">
    <property type="entry name" value="Inositol_P"/>
    <property type="match status" value="1"/>
</dbReference>
<dbReference type="Gene3D" id="3.30.540.10">
    <property type="entry name" value="Fructose-1,6-Bisphosphatase, subunit A, domain 1"/>
    <property type="match status" value="1"/>
</dbReference>
<feature type="binding site" evidence="5">
    <location>
        <position position="85"/>
    </location>
    <ligand>
        <name>Mg(2+)</name>
        <dbReference type="ChEBI" id="CHEBI:18420"/>
        <label>2</label>
    </ligand>
</feature>
<feature type="binding site" evidence="6">
    <location>
        <position position="87"/>
    </location>
    <ligand>
        <name>Mg(2+)</name>
        <dbReference type="ChEBI" id="CHEBI:18420"/>
        <label>1</label>
        <note>catalytic</note>
    </ligand>
</feature>
<dbReference type="Proteomes" id="UP000199230">
    <property type="component" value="Unassembled WGS sequence"/>
</dbReference>
<dbReference type="EMBL" id="FNPV01000006">
    <property type="protein sequence ID" value="SDY98534.1"/>
    <property type="molecule type" value="Genomic_DNA"/>
</dbReference>
<dbReference type="Gene3D" id="3.40.190.80">
    <property type="match status" value="1"/>
</dbReference>
<accession>A0A1H3PBL7</accession>
<evidence type="ECO:0000256" key="6">
    <source>
        <dbReference type="PIRSR" id="PIRSR600760-2"/>
    </source>
</evidence>
<feature type="binding site" evidence="5">
    <location>
        <begin position="87"/>
        <end position="90"/>
    </location>
    <ligand>
        <name>substrate</name>
    </ligand>
</feature>
<feature type="binding site" evidence="5">
    <location>
        <position position="67"/>
    </location>
    <ligand>
        <name>Mg(2+)</name>
        <dbReference type="ChEBI" id="CHEBI:18420"/>
        <label>1</label>
    </ligand>
</feature>
<dbReference type="GO" id="GO:0006020">
    <property type="term" value="P:inositol metabolic process"/>
    <property type="evidence" value="ECO:0007669"/>
    <property type="project" value="TreeGrafter"/>
</dbReference>
<dbReference type="GO" id="GO:0006790">
    <property type="term" value="P:sulfur compound metabolic process"/>
    <property type="evidence" value="ECO:0007669"/>
    <property type="project" value="UniProtKB-UniRule"/>
</dbReference>
<keyword evidence="4 5" id="KW-0460">Magnesium</keyword>
<dbReference type="AlphaFoldDB" id="A0A1H3PBL7"/>
<dbReference type="HAMAP" id="MF_02095">
    <property type="entry name" value="CysQ"/>
    <property type="match status" value="1"/>
</dbReference>
<dbReference type="GO" id="GO:0008934">
    <property type="term" value="F:inositol monophosphate 1-phosphatase activity"/>
    <property type="evidence" value="ECO:0007669"/>
    <property type="project" value="TreeGrafter"/>
</dbReference>
<keyword evidence="3 5" id="KW-0378">Hydrolase</keyword>
<dbReference type="GO" id="GO:0000287">
    <property type="term" value="F:magnesium ion binding"/>
    <property type="evidence" value="ECO:0007669"/>
    <property type="project" value="UniProtKB-UniRule"/>
</dbReference>
<proteinExistence type="inferred from homology"/>
<dbReference type="PANTHER" id="PTHR20854">
    <property type="entry name" value="INOSITOL MONOPHOSPHATASE"/>
    <property type="match status" value="1"/>
</dbReference>
<feature type="binding site" evidence="5">
    <location>
        <position position="211"/>
    </location>
    <ligand>
        <name>substrate</name>
    </ligand>
</feature>
<feature type="binding site" evidence="5">
    <location>
        <position position="67"/>
    </location>
    <ligand>
        <name>substrate</name>
    </ligand>
</feature>
<dbReference type="GO" id="GO:0005886">
    <property type="term" value="C:plasma membrane"/>
    <property type="evidence" value="ECO:0007669"/>
    <property type="project" value="UniProtKB-SubCell"/>
</dbReference>
<dbReference type="InterPro" id="IPR006240">
    <property type="entry name" value="CysQ"/>
</dbReference>
<dbReference type="PRINTS" id="PR00377">
    <property type="entry name" value="IMPHPHTASES"/>
</dbReference>
<comment type="catalytic activity">
    <reaction evidence="5">
        <text>adenosine 3',5'-bisphosphate + H2O = AMP + phosphate</text>
        <dbReference type="Rhea" id="RHEA:10040"/>
        <dbReference type="ChEBI" id="CHEBI:15377"/>
        <dbReference type="ChEBI" id="CHEBI:43474"/>
        <dbReference type="ChEBI" id="CHEBI:58343"/>
        <dbReference type="ChEBI" id="CHEBI:456215"/>
        <dbReference type="EC" id="3.1.3.7"/>
    </reaction>
</comment>
<feature type="binding site" evidence="5">
    <location>
        <position position="87"/>
    </location>
    <ligand>
        <name>Mg(2+)</name>
        <dbReference type="ChEBI" id="CHEBI:18420"/>
        <label>1</label>
    </ligand>
</feature>
<evidence type="ECO:0000256" key="4">
    <source>
        <dbReference type="ARBA" id="ARBA00022842"/>
    </source>
</evidence>
<feature type="binding site" evidence="5">
    <location>
        <position position="211"/>
    </location>
    <ligand>
        <name>Mg(2+)</name>
        <dbReference type="ChEBI" id="CHEBI:18420"/>
        <label>2</label>
    </ligand>
</feature>
<dbReference type="STRING" id="159292.SAMN05192546_106125"/>
<dbReference type="RefSeq" id="WP_093313863.1">
    <property type="nucleotide sequence ID" value="NZ_FNPV01000006.1"/>
</dbReference>
<dbReference type="OrthoDB" id="9772456at2"/>
<evidence type="ECO:0000313" key="7">
    <source>
        <dbReference type="EMBL" id="SDY98534.1"/>
    </source>
</evidence>
<dbReference type="PROSITE" id="PS00629">
    <property type="entry name" value="IMP_1"/>
    <property type="match status" value="1"/>
</dbReference>
<protein>
    <recommendedName>
        <fullName evidence="5">3'(2'),5'-bisphosphate nucleotidase CysQ</fullName>
        <ecNumber evidence="5">3.1.3.7</ecNumber>
    </recommendedName>
    <alternativeName>
        <fullName evidence="5">3'(2'),5-bisphosphonucleoside 3'(2')-phosphohydrolase</fullName>
    </alternativeName>
    <alternativeName>
        <fullName evidence="5">3'-phosphoadenosine 5'-phosphate phosphatase</fullName>
        <shortName evidence="5">PAP phosphatase</shortName>
    </alternativeName>
</protein>
<dbReference type="GO" id="GO:0007165">
    <property type="term" value="P:signal transduction"/>
    <property type="evidence" value="ECO:0007669"/>
    <property type="project" value="TreeGrafter"/>
</dbReference>
<dbReference type="NCBIfam" id="TIGR01331">
    <property type="entry name" value="bisphos_cysQ"/>
    <property type="match status" value="1"/>
</dbReference>
<dbReference type="SUPFAM" id="SSF56655">
    <property type="entry name" value="Carbohydrate phosphatase"/>
    <property type="match status" value="1"/>
</dbReference>
<dbReference type="PANTHER" id="PTHR20854:SF4">
    <property type="entry name" value="INOSITOL-1-MONOPHOSPHATASE-RELATED"/>
    <property type="match status" value="1"/>
</dbReference>
<evidence type="ECO:0000256" key="3">
    <source>
        <dbReference type="ARBA" id="ARBA00022801"/>
    </source>
</evidence>
<comment type="subcellular location">
    <subcellularLocation>
        <location evidence="5">Cell membrane</location>
        <topology evidence="5">Peripheral membrane protein</topology>
        <orientation evidence="5">Cytoplasmic side</orientation>
    </subcellularLocation>
</comment>
<feature type="binding site" evidence="6">
    <location>
        <position position="67"/>
    </location>
    <ligand>
        <name>Mg(2+)</name>
        <dbReference type="ChEBI" id="CHEBI:18420"/>
        <label>1</label>
        <note>catalytic</note>
    </ligand>
</feature>
<feature type="binding site" evidence="6">
    <location>
        <position position="85"/>
    </location>
    <ligand>
        <name>Mg(2+)</name>
        <dbReference type="ChEBI" id="CHEBI:18420"/>
        <label>1</label>
        <note>catalytic</note>
    </ligand>
</feature>
<organism evidence="7 8">
    <name type="scientific">Tindallia californiensis</name>
    <dbReference type="NCBI Taxonomy" id="159292"/>
    <lineage>
        <taxon>Bacteria</taxon>
        <taxon>Bacillati</taxon>
        <taxon>Bacillota</taxon>
        <taxon>Clostridia</taxon>
        <taxon>Peptostreptococcales</taxon>
        <taxon>Tindalliaceae</taxon>
        <taxon>Tindallia</taxon>
    </lineage>
</organism>
<dbReference type="GO" id="GO:0008441">
    <property type="term" value="F:3'(2'),5'-bisphosphate nucleotidase activity"/>
    <property type="evidence" value="ECO:0007669"/>
    <property type="project" value="UniProtKB-UniRule"/>
</dbReference>
<comment type="function">
    <text evidence="5">Converts adenosine-3',5'-bisphosphate (PAP) to AMP.</text>
</comment>
<evidence type="ECO:0000256" key="1">
    <source>
        <dbReference type="ARBA" id="ARBA00001946"/>
    </source>
</evidence>
<sequence>MNITRELEIAKELAVKAGKCIMEIYDRSYEIEVKDDNSPLTEADQASNDVIVEGINLHFPEHAVLSEESKDDSNRHENDWCWVVDPLDGTKEFIRKNGEFTVNIALAYQHKPVLGVIYVPVQEKLFFACKGKGAYMVVNGNKKPIKVSLATEKLRMVCSRSHPDERNKKMLEEKSHLISDMKSAGSSLKGCLVASGEAEIYYRFGPTMEWDTAAMHCIAEEAGAILRQMDGSDLLYNRKDSLNAKGFYIINREENRFI</sequence>
<reference evidence="7 8" key="1">
    <citation type="submission" date="2016-10" db="EMBL/GenBank/DDBJ databases">
        <authorList>
            <person name="de Groot N.N."/>
        </authorList>
    </citation>
    <scope>NUCLEOTIDE SEQUENCE [LARGE SCALE GENOMIC DNA]</scope>
    <source>
        <strain evidence="7 8">APO</strain>
    </source>
</reference>